<comment type="caution">
    <text evidence="1">The sequence shown here is derived from an EMBL/GenBank/DDBJ whole genome shotgun (WGS) entry which is preliminary data.</text>
</comment>
<sequence>MSSTILLWKDMHEVADKVCARFGLTYGKIMPETKKLARHHGACWPCKKCIDAEHIDEKNCSEKIIYLRLHQLNKPRVALAGKTILRTLAHELAHLREWGHGRTFDEFEEEISEFMRELGYEV</sequence>
<protein>
    <submittedName>
        <fullName evidence="1">Uncharacterized protein</fullName>
    </submittedName>
</protein>
<proteinExistence type="predicted"/>
<gene>
    <name evidence="1" type="ORF">LCGC14_1133520</name>
</gene>
<name>A0A0F9M5B4_9ZZZZ</name>
<evidence type="ECO:0000313" key="1">
    <source>
        <dbReference type="EMBL" id="KKN00854.1"/>
    </source>
</evidence>
<dbReference type="EMBL" id="LAZR01005326">
    <property type="protein sequence ID" value="KKN00854.1"/>
    <property type="molecule type" value="Genomic_DNA"/>
</dbReference>
<accession>A0A0F9M5B4</accession>
<organism evidence="1">
    <name type="scientific">marine sediment metagenome</name>
    <dbReference type="NCBI Taxonomy" id="412755"/>
    <lineage>
        <taxon>unclassified sequences</taxon>
        <taxon>metagenomes</taxon>
        <taxon>ecological metagenomes</taxon>
    </lineage>
</organism>
<reference evidence="1" key="1">
    <citation type="journal article" date="2015" name="Nature">
        <title>Complex archaea that bridge the gap between prokaryotes and eukaryotes.</title>
        <authorList>
            <person name="Spang A."/>
            <person name="Saw J.H."/>
            <person name="Jorgensen S.L."/>
            <person name="Zaremba-Niedzwiedzka K."/>
            <person name="Martijn J."/>
            <person name="Lind A.E."/>
            <person name="van Eijk R."/>
            <person name="Schleper C."/>
            <person name="Guy L."/>
            <person name="Ettema T.J."/>
        </authorList>
    </citation>
    <scope>NUCLEOTIDE SEQUENCE</scope>
</reference>
<dbReference type="AlphaFoldDB" id="A0A0F9M5B4"/>